<keyword evidence="3" id="KW-0732">Signal</keyword>
<dbReference type="Gene3D" id="3.40.50.1980">
    <property type="entry name" value="Nitrogenase molybdenum iron protein domain"/>
    <property type="match status" value="3"/>
</dbReference>
<keyword evidence="7" id="KW-1185">Reference proteome</keyword>
<gene>
    <name evidence="6" type="ORF">CKF48_21585</name>
</gene>
<evidence type="ECO:0000313" key="7">
    <source>
        <dbReference type="Proteomes" id="UP000215137"/>
    </source>
</evidence>
<dbReference type="PRINTS" id="PR00690">
    <property type="entry name" value="ADHESNFAMILY"/>
</dbReference>
<dbReference type="PRINTS" id="PR00691">
    <property type="entry name" value="ADHESINB"/>
</dbReference>
<organism evidence="6 7">
    <name type="scientific">Cytobacillus kochii</name>
    <dbReference type="NCBI Taxonomy" id="859143"/>
    <lineage>
        <taxon>Bacteria</taxon>
        <taxon>Bacillati</taxon>
        <taxon>Bacillota</taxon>
        <taxon>Bacilli</taxon>
        <taxon>Bacillales</taxon>
        <taxon>Bacillaceae</taxon>
        <taxon>Cytobacillus</taxon>
    </lineage>
</organism>
<dbReference type="PROSITE" id="PS51257">
    <property type="entry name" value="PROKAR_LIPOPROTEIN"/>
    <property type="match status" value="1"/>
</dbReference>
<dbReference type="InterPro" id="IPR006129">
    <property type="entry name" value="AdhesinB"/>
</dbReference>
<dbReference type="GO" id="GO:0030001">
    <property type="term" value="P:metal ion transport"/>
    <property type="evidence" value="ECO:0007669"/>
    <property type="project" value="InterPro"/>
</dbReference>
<dbReference type="OrthoDB" id="9810636at2"/>
<comment type="similarity">
    <text evidence="1 4">Belongs to the bacterial solute-binding protein 9 family.</text>
</comment>
<evidence type="ECO:0000256" key="3">
    <source>
        <dbReference type="ARBA" id="ARBA00022729"/>
    </source>
</evidence>
<dbReference type="Proteomes" id="UP000215137">
    <property type="component" value="Chromosome"/>
</dbReference>
<dbReference type="KEGG" id="bko:CKF48_21585"/>
<feature type="coiled-coil region" evidence="5">
    <location>
        <begin position="368"/>
        <end position="399"/>
    </location>
</feature>
<dbReference type="AlphaFoldDB" id="A0A248TNH5"/>
<dbReference type="GO" id="GO:0046872">
    <property type="term" value="F:metal ion binding"/>
    <property type="evidence" value="ECO:0007669"/>
    <property type="project" value="InterPro"/>
</dbReference>
<protein>
    <submittedName>
        <fullName evidence="6">Mn2+/Zn2+ ABC transporter substrate-binding protein</fullName>
    </submittedName>
</protein>
<dbReference type="PANTHER" id="PTHR42953:SF3">
    <property type="entry name" value="HIGH-AFFINITY ZINC UPTAKE SYSTEM PROTEIN ZNUA"/>
    <property type="match status" value="1"/>
</dbReference>
<dbReference type="InterPro" id="IPR006128">
    <property type="entry name" value="Lipoprotein_PsaA-like"/>
</dbReference>
<dbReference type="RefSeq" id="WP_095373233.1">
    <property type="nucleotide sequence ID" value="NZ_CP022983.1"/>
</dbReference>
<evidence type="ECO:0000256" key="2">
    <source>
        <dbReference type="ARBA" id="ARBA00022448"/>
    </source>
</evidence>
<reference evidence="6 7" key="1">
    <citation type="submission" date="2017-08" db="EMBL/GenBank/DDBJ databases">
        <title>Complete Genome Sequence of Bacillus kochii Oregon-R-modENCODE STRAIN BDGP4, isolated from Drosophila melanogaster gut.</title>
        <authorList>
            <person name="Wan K.H."/>
            <person name="Yu C."/>
            <person name="Park S."/>
            <person name="Hammonds A.S."/>
            <person name="Booth B.W."/>
            <person name="Celniker S.E."/>
        </authorList>
    </citation>
    <scope>NUCLEOTIDE SEQUENCE [LARGE SCALE GENOMIC DNA]</scope>
    <source>
        <strain evidence="6 7">BDGP4</strain>
    </source>
</reference>
<dbReference type="EMBL" id="CP022983">
    <property type="protein sequence ID" value="ASV69669.1"/>
    <property type="molecule type" value="Genomic_DNA"/>
</dbReference>
<evidence type="ECO:0000313" key="6">
    <source>
        <dbReference type="EMBL" id="ASV69669.1"/>
    </source>
</evidence>
<sequence>MKKHQTIFICFTVIAFLFGCQSQNSKEVGNKNESEITVVASFLPMYEFTKQVAGDRANVQLMVSEGQDTHHYEPSAQDVAAVSQADVFVYSSEEMEYWVKSLLNTVENNNLVIARAADGLYESNHENVHDEHDSTGTEQVKINGVADHYHTGDEIQLSAELIGNADYDHWHWYQQLDESEEWEAISEQSTETLTMVAPDKSLNIRAVIYDDNHNKYAESEPVEINIDNHDNQVDTEHNHSKKEAEINIKGLADHYHTGDVVTLEAVPTDSFNHNHWHWMMREDANQEWKAVPKQVTDHFEYKTTGKSFELKAVLYDDKHHIQAESNPVSVLIDDHEEQDPHIWLDPVLAQNQIKAIRDALIEADPGGEEIYEKNAESFMNELKDLDEEYQTTLKDAKNRVFVVQHQAFGHLAKRYNLEQIAIGGLSTEVEPSPSRIAEIGHLVEENNVPVIYYQQGASSSIAQTVASETGTDTAVLYDLEVLSDELLENNLGYIEAMRHNLKALQLSVH</sequence>
<dbReference type="Pfam" id="PF01297">
    <property type="entry name" value="ZnuA"/>
    <property type="match status" value="1"/>
</dbReference>
<keyword evidence="5" id="KW-0175">Coiled coil</keyword>
<proteinExistence type="inferred from homology"/>
<dbReference type="GO" id="GO:0007155">
    <property type="term" value="P:cell adhesion"/>
    <property type="evidence" value="ECO:0007669"/>
    <property type="project" value="InterPro"/>
</dbReference>
<evidence type="ECO:0000256" key="4">
    <source>
        <dbReference type="RuleBase" id="RU003512"/>
    </source>
</evidence>
<accession>A0A248TNH5</accession>
<name>A0A248TNH5_9BACI</name>
<dbReference type="PANTHER" id="PTHR42953">
    <property type="entry name" value="HIGH-AFFINITY ZINC UPTAKE SYSTEM PROTEIN ZNUA-RELATED"/>
    <property type="match status" value="1"/>
</dbReference>
<dbReference type="InterPro" id="IPR050492">
    <property type="entry name" value="Bact_metal-bind_prot9"/>
</dbReference>
<evidence type="ECO:0000256" key="1">
    <source>
        <dbReference type="ARBA" id="ARBA00011028"/>
    </source>
</evidence>
<keyword evidence="2 4" id="KW-0813">Transport</keyword>
<dbReference type="SUPFAM" id="SSF53807">
    <property type="entry name" value="Helical backbone' metal receptor"/>
    <property type="match status" value="1"/>
</dbReference>
<evidence type="ECO:0000256" key="5">
    <source>
        <dbReference type="SAM" id="Coils"/>
    </source>
</evidence>
<dbReference type="InterPro" id="IPR006127">
    <property type="entry name" value="ZnuA-like"/>
</dbReference>